<dbReference type="RefSeq" id="WP_058504554.1">
    <property type="nucleotide sequence ID" value="NZ_CAAAIF010000009.1"/>
</dbReference>
<dbReference type="AlphaFoldDB" id="A0A0W0WW73"/>
<accession>A0A0W0WW73</accession>
<name>A0A0W0WW73_9GAMM</name>
<keyword evidence="2" id="KW-1185">Reference proteome</keyword>
<evidence type="ECO:0000313" key="2">
    <source>
        <dbReference type="Proteomes" id="UP000054725"/>
    </source>
</evidence>
<proteinExistence type="predicted"/>
<evidence type="ECO:0000313" key="1">
    <source>
        <dbReference type="EMBL" id="KTD36571.1"/>
    </source>
</evidence>
<dbReference type="Proteomes" id="UP000054725">
    <property type="component" value="Unassembled WGS sequence"/>
</dbReference>
<dbReference type="PATRIC" id="fig|45070.6.peg.1630"/>
<sequence>MPFNIELRQSNNKVIVKLQVVRKVINVYFTGKVEDIVKERKRWIHLEKHFVSSIPEVGPEAGVSYTTDAYHHKKEHTNNKEYTETDEQQTYHLHRQFKVEVTPALLSTYLHEFWHQQTIHGGKFRFLTNSNEVGSIIKTFSVYYESYKNSSLELEYEKDNELTGKELNEFIEKAKEVRLSRLFASQNSPVFASQPLAVSYPEDKASKNSPQQGWN</sequence>
<comment type="caution">
    <text evidence="1">The sequence shown here is derived from an EMBL/GenBank/DDBJ whole genome shotgun (WGS) entry which is preliminary data.</text>
</comment>
<reference evidence="1 2" key="1">
    <citation type="submission" date="2015-11" db="EMBL/GenBank/DDBJ databases">
        <title>Genomic analysis of 38 Legionella species identifies large and diverse effector repertoires.</title>
        <authorList>
            <person name="Burstein D."/>
            <person name="Amaro F."/>
            <person name="Zusman T."/>
            <person name="Lifshitz Z."/>
            <person name="Cohen O."/>
            <person name="Gilbert J.A."/>
            <person name="Pupko T."/>
            <person name="Shuman H.A."/>
            <person name="Segal G."/>
        </authorList>
    </citation>
    <scope>NUCLEOTIDE SEQUENCE [LARGE SCALE GENOMIC DNA]</scope>
    <source>
        <strain evidence="1 2">ATCC 49506</strain>
    </source>
</reference>
<dbReference type="EMBL" id="LNYO01000013">
    <property type="protein sequence ID" value="KTD36571.1"/>
    <property type="molecule type" value="Genomic_DNA"/>
</dbReference>
<protein>
    <submittedName>
        <fullName evidence="1">Uncharacterized protein</fullName>
    </submittedName>
</protein>
<gene>
    <name evidence="1" type="ORF">Lnau_1555</name>
</gene>
<organism evidence="1 2">
    <name type="scientific">Legionella nautarum</name>
    <dbReference type="NCBI Taxonomy" id="45070"/>
    <lineage>
        <taxon>Bacteria</taxon>
        <taxon>Pseudomonadati</taxon>
        <taxon>Pseudomonadota</taxon>
        <taxon>Gammaproteobacteria</taxon>
        <taxon>Legionellales</taxon>
        <taxon>Legionellaceae</taxon>
        <taxon>Legionella</taxon>
    </lineage>
</organism>
<dbReference type="OrthoDB" id="5641074at2"/>